<evidence type="ECO:0000313" key="1">
    <source>
        <dbReference type="EMBL" id="KAJ9071427.1"/>
    </source>
</evidence>
<gene>
    <name evidence="1" type="ORF">DSO57_1036986</name>
</gene>
<keyword evidence="2" id="KW-1185">Reference proteome</keyword>
<dbReference type="Proteomes" id="UP001165960">
    <property type="component" value="Unassembled WGS sequence"/>
</dbReference>
<sequence length="147" mass="16653">MAPADILEYSDKYVVQVEITGFQRKGIAIDFDDYSRTLVIKGTWTTHQKNDTEKRSPATWEEESNLPSASLSNDSPIKVLGERRTERNFQSAFVIEERIHANKISASMSDGIFTIPKSAEAKRHHIPILPLAPRRCSHFVPKNTSKL</sequence>
<organism evidence="1 2">
    <name type="scientific">Entomophthora muscae</name>
    <dbReference type="NCBI Taxonomy" id="34485"/>
    <lineage>
        <taxon>Eukaryota</taxon>
        <taxon>Fungi</taxon>
        <taxon>Fungi incertae sedis</taxon>
        <taxon>Zoopagomycota</taxon>
        <taxon>Entomophthoromycotina</taxon>
        <taxon>Entomophthoromycetes</taxon>
        <taxon>Entomophthorales</taxon>
        <taxon>Entomophthoraceae</taxon>
        <taxon>Entomophthora</taxon>
    </lineage>
</organism>
<protein>
    <submittedName>
        <fullName evidence="1">Uncharacterized protein</fullName>
    </submittedName>
</protein>
<proteinExistence type="predicted"/>
<comment type="caution">
    <text evidence="1">The sequence shown here is derived from an EMBL/GenBank/DDBJ whole genome shotgun (WGS) entry which is preliminary data.</text>
</comment>
<accession>A0ACC2TA66</accession>
<reference evidence="1" key="1">
    <citation type="submission" date="2022-04" db="EMBL/GenBank/DDBJ databases">
        <title>Genome of the entomopathogenic fungus Entomophthora muscae.</title>
        <authorList>
            <person name="Elya C."/>
            <person name="Lovett B.R."/>
            <person name="Lee E."/>
            <person name="Macias A.M."/>
            <person name="Hajek A.E."/>
            <person name="De Bivort B.L."/>
            <person name="Kasson M.T."/>
            <person name="De Fine Licht H.H."/>
            <person name="Stajich J.E."/>
        </authorList>
    </citation>
    <scope>NUCLEOTIDE SEQUENCE</scope>
    <source>
        <strain evidence="1">Berkeley</strain>
    </source>
</reference>
<dbReference type="EMBL" id="QTSX02003217">
    <property type="protein sequence ID" value="KAJ9071427.1"/>
    <property type="molecule type" value="Genomic_DNA"/>
</dbReference>
<name>A0ACC2TA66_9FUNG</name>
<evidence type="ECO:0000313" key="2">
    <source>
        <dbReference type="Proteomes" id="UP001165960"/>
    </source>
</evidence>